<dbReference type="PANTHER" id="PTHR45732">
    <property type="entry name" value="ADP-RIBOSYLATION FACTOR-LIKE PROTEIN 8"/>
    <property type="match status" value="1"/>
</dbReference>
<dbReference type="GO" id="GO:0005525">
    <property type="term" value="F:GTP binding"/>
    <property type="evidence" value="ECO:0007669"/>
    <property type="project" value="UniProtKB-KW"/>
</dbReference>
<organism evidence="12 13">
    <name type="scientific">Sinocyclocheilus grahami</name>
    <name type="common">Dianchi golden-line fish</name>
    <name type="synonym">Barbus grahami</name>
    <dbReference type="NCBI Taxonomy" id="75366"/>
    <lineage>
        <taxon>Eukaryota</taxon>
        <taxon>Metazoa</taxon>
        <taxon>Chordata</taxon>
        <taxon>Craniata</taxon>
        <taxon>Vertebrata</taxon>
        <taxon>Euteleostomi</taxon>
        <taxon>Actinopterygii</taxon>
        <taxon>Neopterygii</taxon>
        <taxon>Teleostei</taxon>
        <taxon>Ostariophysi</taxon>
        <taxon>Cypriniformes</taxon>
        <taxon>Cyprinidae</taxon>
        <taxon>Cyprininae</taxon>
        <taxon>Sinocyclocheilus</taxon>
    </lineage>
</organism>
<comment type="subcellular location">
    <subcellularLocation>
        <location evidence="1">Late endosome membrane</location>
    </subcellularLocation>
    <subcellularLocation>
        <location evidence="2">Lysosome membrane</location>
    </subcellularLocation>
</comment>
<evidence type="ECO:0000256" key="2">
    <source>
        <dbReference type="ARBA" id="ARBA00004656"/>
    </source>
</evidence>
<feature type="binding site" evidence="11">
    <location>
        <position position="72"/>
    </location>
    <ligand>
        <name>Mg(2+)</name>
        <dbReference type="ChEBI" id="CHEBI:18420"/>
    </ligand>
</feature>
<dbReference type="GO" id="GO:0031902">
    <property type="term" value="C:late endosome membrane"/>
    <property type="evidence" value="ECO:0007669"/>
    <property type="project" value="UniProtKB-SubCell"/>
</dbReference>
<evidence type="ECO:0000313" key="12">
    <source>
        <dbReference type="Ensembl" id="ENSSGRP00000014179.1"/>
    </source>
</evidence>
<evidence type="ECO:0000256" key="7">
    <source>
        <dbReference type="ARBA" id="ARBA00023136"/>
    </source>
</evidence>
<feature type="binding site" evidence="10">
    <location>
        <position position="94"/>
    </location>
    <ligand>
        <name>GTP</name>
        <dbReference type="ChEBI" id="CHEBI:37565"/>
    </ligand>
</feature>
<dbReference type="SMART" id="SM00178">
    <property type="entry name" value="SAR"/>
    <property type="match status" value="1"/>
</dbReference>
<proteinExistence type="inferred from homology"/>
<dbReference type="PROSITE" id="PS51417">
    <property type="entry name" value="ARF"/>
    <property type="match status" value="1"/>
</dbReference>
<dbReference type="SMART" id="SM00177">
    <property type="entry name" value="ARF"/>
    <property type="match status" value="1"/>
</dbReference>
<sequence>MRKSEPRAAEPDRARTRTRTMIALFNKLLDWFKALFWKEEMELTLVGLQYSGKTTFVNVIASGQFSEDMIPTVGFNMRKITKGNVTIKLWDIGGQPRFRSMWERYCRGVSAIVYMVDAADPEKIEASKNELHNLLDKPQLQGIPVLVLGNKRDLSGALDEKELIERMNLSAIQDREICCYSISCKEQDNIVLMDTDADVPRSTRRSDDQLGRTILHFIEEHRGRRSRHDLQLLLLDGDGRRQGRGDSRSVSGRRRRCRRRRRIRKTLVATAA</sequence>
<evidence type="ECO:0000256" key="6">
    <source>
        <dbReference type="ARBA" id="ARBA00023134"/>
    </source>
</evidence>
<dbReference type="FunFam" id="3.40.50.300:FF:000247">
    <property type="entry name" value="ADP-ribosylation factor-like GTPase 8A"/>
    <property type="match status" value="1"/>
</dbReference>
<dbReference type="NCBIfam" id="TIGR00231">
    <property type="entry name" value="small_GTP"/>
    <property type="match status" value="1"/>
</dbReference>
<keyword evidence="13" id="KW-1185">Reference proteome</keyword>
<dbReference type="GO" id="GO:0046872">
    <property type="term" value="F:metal ion binding"/>
    <property type="evidence" value="ECO:0007669"/>
    <property type="project" value="UniProtKB-KW"/>
</dbReference>
<dbReference type="GO" id="GO:0015031">
    <property type="term" value="P:protein transport"/>
    <property type="evidence" value="ECO:0007669"/>
    <property type="project" value="InterPro"/>
</dbReference>
<keyword evidence="9" id="KW-0131">Cell cycle</keyword>
<evidence type="ECO:0000256" key="8">
    <source>
        <dbReference type="ARBA" id="ARBA00023228"/>
    </source>
</evidence>
<dbReference type="PRINTS" id="PR00328">
    <property type="entry name" value="SAR1GTPBP"/>
</dbReference>
<evidence type="ECO:0000313" key="13">
    <source>
        <dbReference type="Proteomes" id="UP000472262"/>
    </source>
</evidence>
<dbReference type="GO" id="GO:0051301">
    <property type="term" value="P:cell division"/>
    <property type="evidence" value="ECO:0007669"/>
    <property type="project" value="UniProtKB-KW"/>
</dbReference>
<dbReference type="SUPFAM" id="SSF52540">
    <property type="entry name" value="P-loop containing nucleoside triphosphate hydrolases"/>
    <property type="match status" value="1"/>
</dbReference>
<dbReference type="GO" id="GO:0005765">
    <property type="term" value="C:lysosomal membrane"/>
    <property type="evidence" value="ECO:0007669"/>
    <property type="project" value="UniProtKB-SubCell"/>
</dbReference>
<feature type="binding site" evidence="11">
    <location>
        <position position="54"/>
    </location>
    <ligand>
        <name>Mg(2+)</name>
        <dbReference type="ChEBI" id="CHEBI:18420"/>
    </ligand>
</feature>
<dbReference type="PANTHER" id="PTHR45732:SF4">
    <property type="entry name" value="ADP-RIBOSYLATION FACTOR-LIKE PROTEIN 8A"/>
    <property type="match status" value="1"/>
</dbReference>
<dbReference type="Gene3D" id="3.40.50.300">
    <property type="entry name" value="P-loop containing nucleotide triphosphate hydrolases"/>
    <property type="match status" value="1"/>
</dbReference>
<accession>A0A672KQZ2</accession>
<evidence type="ECO:0000256" key="10">
    <source>
        <dbReference type="PIRSR" id="PIRSR606689-1"/>
    </source>
</evidence>
<feature type="binding site" evidence="10">
    <location>
        <begin position="150"/>
        <end position="153"/>
    </location>
    <ligand>
        <name>GTP</name>
        <dbReference type="ChEBI" id="CHEBI:37565"/>
    </ligand>
</feature>
<dbReference type="InterPro" id="IPR044154">
    <property type="entry name" value="Arl8a/8b"/>
</dbReference>
<evidence type="ECO:0000256" key="9">
    <source>
        <dbReference type="ARBA" id="ARBA00023306"/>
    </source>
</evidence>
<keyword evidence="5 10" id="KW-0547">Nucleotide-binding</keyword>
<dbReference type="PROSITE" id="PS51419">
    <property type="entry name" value="RAB"/>
    <property type="match status" value="1"/>
</dbReference>
<dbReference type="SMART" id="SM00175">
    <property type="entry name" value="RAB"/>
    <property type="match status" value="1"/>
</dbReference>
<dbReference type="InParanoid" id="A0A672KQZ2"/>
<evidence type="ECO:0000256" key="3">
    <source>
        <dbReference type="ARBA" id="ARBA00010290"/>
    </source>
</evidence>
<keyword evidence="6 10" id="KW-0342">GTP-binding</keyword>
<dbReference type="InterPro" id="IPR027417">
    <property type="entry name" value="P-loop_NTPase"/>
</dbReference>
<comment type="similarity">
    <text evidence="3">Belongs to the small GTPase superfamily. Arf family.</text>
</comment>
<dbReference type="AlphaFoldDB" id="A0A672KQZ2"/>
<gene>
    <name evidence="12" type="primary">LOC107575230</name>
</gene>
<feature type="binding site" evidence="10">
    <location>
        <begin position="47"/>
        <end position="54"/>
    </location>
    <ligand>
        <name>GTP</name>
        <dbReference type="ChEBI" id="CHEBI:37565"/>
    </ligand>
</feature>
<keyword evidence="4" id="KW-0132">Cell division</keyword>
<protein>
    <submittedName>
        <fullName evidence="12">ADP-ribosylation factor-like protein 8A</fullName>
    </submittedName>
</protein>
<keyword evidence="7" id="KW-0472">Membrane</keyword>
<evidence type="ECO:0000256" key="5">
    <source>
        <dbReference type="ARBA" id="ARBA00022741"/>
    </source>
</evidence>
<dbReference type="Proteomes" id="UP000472262">
    <property type="component" value="Unassembled WGS sequence"/>
</dbReference>
<name>A0A672KQZ2_SINGR</name>
<reference evidence="12" key="2">
    <citation type="submission" date="2025-09" db="UniProtKB">
        <authorList>
            <consortium name="Ensembl"/>
        </authorList>
    </citation>
    <scope>IDENTIFICATION</scope>
</reference>
<dbReference type="Pfam" id="PF00025">
    <property type="entry name" value="Arf"/>
    <property type="match status" value="1"/>
</dbReference>
<evidence type="ECO:0000256" key="1">
    <source>
        <dbReference type="ARBA" id="ARBA00004414"/>
    </source>
</evidence>
<dbReference type="CDD" id="cd04159">
    <property type="entry name" value="Arl10_like"/>
    <property type="match status" value="1"/>
</dbReference>
<dbReference type="OMA" id="KEYAWAC"/>
<evidence type="ECO:0000256" key="11">
    <source>
        <dbReference type="PIRSR" id="PIRSR606689-2"/>
    </source>
</evidence>
<keyword evidence="11" id="KW-0479">Metal-binding</keyword>
<dbReference type="GO" id="GO:0003924">
    <property type="term" value="F:GTPase activity"/>
    <property type="evidence" value="ECO:0007669"/>
    <property type="project" value="InterPro"/>
</dbReference>
<dbReference type="InterPro" id="IPR005225">
    <property type="entry name" value="Small_GTP-bd"/>
</dbReference>
<dbReference type="GO" id="GO:0008089">
    <property type="term" value="P:anterograde axonal transport"/>
    <property type="evidence" value="ECO:0007669"/>
    <property type="project" value="TreeGrafter"/>
</dbReference>
<keyword evidence="8" id="KW-0458">Lysosome</keyword>
<dbReference type="PROSITE" id="PS51422">
    <property type="entry name" value="SAR1"/>
    <property type="match status" value="1"/>
</dbReference>
<reference evidence="12" key="1">
    <citation type="submission" date="2025-08" db="UniProtKB">
        <authorList>
            <consortium name="Ensembl"/>
        </authorList>
    </citation>
    <scope>IDENTIFICATION</scope>
</reference>
<evidence type="ECO:0000256" key="4">
    <source>
        <dbReference type="ARBA" id="ARBA00022618"/>
    </source>
</evidence>
<keyword evidence="11" id="KW-0460">Magnesium</keyword>
<dbReference type="InterPro" id="IPR006689">
    <property type="entry name" value="Small_GTPase_ARF/SAR"/>
</dbReference>
<dbReference type="Ensembl" id="ENSSGRT00000015320.1">
    <property type="protein sequence ID" value="ENSSGRP00000014179.1"/>
    <property type="gene ID" value="ENSSGRG00000008877.1"/>
</dbReference>
<dbReference type="GO" id="GO:1904115">
    <property type="term" value="C:axon cytoplasm"/>
    <property type="evidence" value="ECO:0007669"/>
    <property type="project" value="GOC"/>
</dbReference>